<dbReference type="Gene3D" id="3.20.20.80">
    <property type="entry name" value="Glycosidases"/>
    <property type="match status" value="1"/>
</dbReference>
<accession>A0A4R2RGE7</accession>
<dbReference type="PRINTS" id="PR00313">
    <property type="entry name" value="CABNDNGRPT"/>
</dbReference>
<dbReference type="Pfam" id="PF00353">
    <property type="entry name" value="HemolysinCabind"/>
    <property type="match status" value="2"/>
</dbReference>
<proteinExistence type="predicted"/>
<evidence type="ECO:0000256" key="2">
    <source>
        <dbReference type="ARBA" id="ARBA00022525"/>
    </source>
</evidence>
<dbReference type="GO" id="GO:0005509">
    <property type="term" value="F:calcium ion binding"/>
    <property type="evidence" value="ECO:0007669"/>
    <property type="project" value="InterPro"/>
</dbReference>
<dbReference type="InterPro" id="IPR011049">
    <property type="entry name" value="Serralysin-like_metalloprot_C"/>
</dbReference>
<comment type="caution">
    <text evidence="3">The sequence shown here is derived from an EMBL/GenBank/DDBJ whole genome shotgun (WGS) entry which is preliminary data.</text>
</comment>
<dbReference type="InterPro" id="IPR050557">
    <property type="entry name" value="RTX_toxin/Mannuronan_C5-epim"/>
</dbReference>
<name>A0A4R2RGE7_9RHOB</name>
<sequence>MGNETDETTPVAIEVAFGMPVTGTGPVAAEEFGAVQTGYTGFGAFDEQFTAMNLTTLRWPGGTLAETRDDVYGLDIDGLFDGTQLYNPDPDRVRPDLTDTLAYAVENDLYFAMIVPTVRYAGDIEQGEADLAAFMADLLSGTYGPLPAQFTIEIGNEHRGYDVFAENPGLYGEIANRFVLVIEQALTSPTINQVGAEIDIAVQMGYDADDDLAIRAEMSDAALVAIDSLIFHALPLNFDAINRAEDNPAAHPDDYGQTNWENRADYFSDWSQDVAAAGGDPAQLELFVSSMTIGTAAVDPAFVDLDHEDYGAEAASAYLELFATMHGLGMDAGAFWGVSVTNLSTVSYDTAEGMLLTPAGATIQLMAENLVGLSLLEGYQDNTRDDPVMVYAFENDDTAILFLASNDIPEAGVNVEIALAPLETVGTVTATSVTATTGVTAPQGRQDVTGIYEEGVLADVETVLAGDTLSVPITQDFQIVMVAIDKTGRPEKAGEPATVIEIEGTTQADWITGSPSAEIVSGLAGADMIEVGGGADTVSGGLGNDTIHGGSGDDFLTGGGRDDIIRGGAGNDTLSGGDGNDTLVGGAGADQFNFNFDALAHLRIDMIEDFEVGVDSLLLRGVDNGGNGAQGSLDALEMTQIAGGVRIAYDGHRIDILGEGLTLADLTGDTIIFA</sequence>
<dbReference type="InterPro" id="IPR018511">
    <property type="entry name" value="Hemolysin-typ_Ca-bd_CS"/>
</dbReference>
<dbReference type="GO" id="GO:0005576">
    <property type="term" value="C:extracellular region"/>
    <property type="evidence" value="ECO:0007669"/>
    <property type="project" value="UniProtKB-SubCell"/>
</dbReference>
<evidence type="ECO:0000313" key="3">
    <source>
        <dbReference type="EMBL" id="TCP61638.1"/>
    </source>
</evidence>
<reference evidence="3 4" key="1">
    <citation type="submission" date="2019-03" db="EMBL/GenBank/DDBJ databases">
        <title>Genomic Encyclopedia of Type Strains, Phase IV (KMG-IV): sequencing the most valuable type-strain genomes for metagenomic binning, comparative biology and taxonomic classification.</title>
        <authorList>
            <person name="Goeker M."/>
        </authorList>
    </citation>
    <scope>NUCLEOTIDE SEQUENCE [LARGE SCALE GENOMIC DNA]</scope>
    <source>
        <strain evidence="3 4">DSM 24766</strain>
    </source>
</reference>
<comment type="subcellular location">
    <subcellularLocation>
        <location evidence="1">Secreted</location>
    </subcellularLocation>
</comment>
<dbReference type="Proteomes" id="UP000295050">
    <property type="component" value="Unassembled WGS sequence"/>
</dbReference>
<evidence type="ECO:0000256" key="1">
    <source>
        <dbReference type="ARBA" id="ARBA00004613"/>
    </source>
</evidence>
<dbReference type="RefSeq" id="WP_207904403.1">
    <property type="nucleotide sequence ID" value="NZ_SLXU01000004.1"/>
</dbReference>
<evidence type="ECO:0000313" key="4">
    <source>
        <dbReference type="Proteomes" id="UP000295050"/>
    </source>
</evidence>
<dbReference type="PANTHER" id="PTHR38340:SF1">
    <property type="entry name" value="S-LAYER PROTEIN"/>
    <property type="match status" value="1"/>
</dbReference>
<organism evidence="3 4">
    <name type="scientific">Rhodovulum bhavnagarense</name>
    <dbReference type="NCBI Taxonomy" id="992286"/>
    <lineage>
        <taxon>Bacteria</taxon>
        <taxon>Pseudomonadati</taxon>
        <taxon>Pseudomonadota</taxon>
        <taxon>Alphaproteobacteria</taxon>
        <taxon>Rhodobacterales</taxon>
        <taxon>Paracoccaceae</taxon>
        <taxon>Rhodovulum</taxon>
    </lineage>
</organism>
<keyword evidence="4" id="KW-1185">Reference proteome</keyword>
<dbReference type="PANTHER" id="PTHR38340">
    <property type="entry name" value="S-LAYER PROTEIN"/>
    <property type="match status" value="1"/>
</dbReference>
<protein>
    <submittedName>
        <fullName evidence="3">Hemolysin type calcium-binding protein</fullName>
    </submittedName>
</protein>
<dbReference type="AlphaFoldDB" id="A0A4R2RGE7"/>
<dbReference type="SUPFAM" id="SSF51120">
    <property type="entry name" value="beta-Roll"/>
    <property type="match status" value="1"/>
</dbReference>
<keyword evidence="2" id="KW-0964">Secreted</keyword>
<dbReference type="EMBL" id="SLXU01000004">
    <property type="protein sequence ID" value="TCP61638.1"/>
    <property type="molecule type" value="Genomic_DNA"/>
</dbReference>
<dbReference type="InterPro" id="IPR001343">
    <property type="entry name" value="Hemolysn_Ca-bd"/>
</dbReference>
<dbReference type="PROSITE" id="PS00330">
    <property type="entry name" value="HEMOLYSIN_CALCIUM"/>
    <property type="match status" value="2"/>
</dbReference>
<dbReference type="Gene3D" id="2.150.10.10">
    <property type="entry name" value="Serralysin-like metalloprotease, C-terminal"/>
    <property type="match status" value="2"/>
</dbReference>
<gene>
    <name evidence="3" type="ORF">EV663_10489</name>
</gene>